<proteinExistence type="predicted"/>
<reference evidence="1" key="1">
    <citation type="submission" date="2021-03" db="EMBL/GenBank/DDBJ databases">
        <authorList>
            <person name="Kanchanasin P."/>
            <person name="Saeng-In P."/>
            <person name="Phongsopitanun W."/>
            <person name="Yuki M."/>
            <person name="Kudo T."/>
            <person name="Ohkuma M."/>
            <person name="Tanasupawat S."/>
        </authorList>
    </citation>
    <scope>NUCLEOTIDE SEQUENCE</scope>
    <source>
        <strain evidence="1">GKU 128</strain>
    </source>
</reference>
<dbReference type="InterPro" id="IPR027417">
    <property type="entry name" value="P-loop_NTPase"/>
</dbReference>
<protein>
    <submittedName>
        <fullName evidence="1">Guanylate kinase</fullName>
    </submittedName>
</protein>
<dbReference type="Gene3D" id="3.40.50.300">
    <property type="entry name" value="P-loop containing nucleotide triphosphate hydrolases"/>
    <property type="match status" value="1"/>
</dbReference>
<dbReference type="GO" id="GO:0016301">
    <property type="term" value="F:kinase activity"/>
    <property type="evidence" value="ECO:0007669"/>
    <property type="project" value="UniProtKB-KW"/>
</dbReference>
<dbReference type="Proteomes" id="UP000669179">
    <property type="component" value="Unassembled WGS sequence"/>
</dbReference>
<comment type="caution">
    <text evidence="1">The sequence shown here is derived from an EMBL/GenBank/DDBJ whole genome shotgun (WGS) entry which is preliminary data.</text>
</comment>
<evidence type="ECO:0000313" key="2">
    <source>
        <dbReference type="Proteomes" id="UP000669179"/>
    </source>
</evidence>
<dbReference type="RefSeq" id="WP_208261650.1">
    <property type="nucleotide sequence ID" value="NZ_JAGEOJ010000021.1"/>
</dbReference>
<dbReference type="SUPFAM" id="SSF52540">
    <property type="entry name" value="P-loop containing nucleoside triphosphate hydrolases"/>
    <property type="match status" value="1"/>
</dbReference>
<sequence>MTNTGVILYGPPASGKDTVTEALSALDGRYAYFHKLKVGAGRTAGYRLTTAEELDDLRERGQVLYEFSRYEATYAVDAPGLAEVGQAGRVPIVHMGQLAGIAALQGPHTRWLDVLLWCSRETTEKRLSARGSTDIHRRLTAWDETALDLGADGRERFTLSIRTDALSASTVAQVIHAAAQGTFNPDH</sequence>
<accession>A0A939PPB5</accession>
<evidence type="ECO:0000313" key="1">
    <source>
        <dbReference type="EMBL" id="MBO2453644.1"/>
    </source>
</evidence>
<dbReference type="EMBL" id="JAGEOJ010000021">
    <property type="protein sequence ID" value="MBO2453644.1"/>
    <property type="molecule type" value="Genomic_DNA"/>
</dbReference>
<keyword evidence="1" id="KW-0418">Kinase</keyword>
<keyword evidence="2" id="KW-1185">Reference proteome</keyword>
<organism evidence="1 2">
    <name type="scientific">Actinomadura barringtoniae</name>
    <dbReference type="NCBI Taxonomy" id="1427535"/>
    <lineage>
        <taxon>Bacteria</taxon>
        <taxon>Bacillati</taxon>
        <taxon>Actinomycetota</taxon>
        <taxon>Actinomycetes</taxon>
        <taxon>Streptosporangiales</taxon>
        <taxon>Thermomonosporaceae</taxon>
        <taxon>Actinomadura</taxon>
    </lineage>
</organism>
<keyword evidence="1" id="KW-0808">Transferase</keyword>
<name>A0A939PPB5_9ACTN</name>
<dbReference type="AlphaFoldDB" id="A0A939PPB5"/>
<gene>
    <name evidence="1" type="ORF">J4573_41605</name>
</gene>